<accession>A0A0D7AZS6</accession>
<feature type="compositionally biased region" description="Basic and acidic residues" evidence="1">
    <location>
        <begin position="43"/>
        <end position="67"/>
    </location>
</feature>
<keyword evidence="2" id="KW-1133">Transmembrane helix</keyword>
<keyword evidence="2" id="KW-0472">Membrane</keyword>
<dbReference type="AlphaFoldDB" id="A0A0D7AZS6"/>
<organism evidence="3 4">
    <name type="scientific">Cylindrobasidium torrendii FP15055 ss-10</name>
    <dbReference type="NCBI Taxonomy" id="1314674"/>
    <lineage>
        <taxon>Eukaryota</taxon>
        <taxon>Fungi</taxon>
        <taxon>Dikarya</taxon>
        <taxon>Basidiomycota</taxon>
        <taxon>Agaricomycotina</taxon>
        <taxon>Agaricomycetes</taxon>
        <taxon>Agaricomycetidae</taxon>
        <taxon>Agaricales</taxon>
        <taxon>Marasmiineae</taxon>
        <taxon>Physalacriaceae</taxon>
        <taxon>Cylindrobasidium</taxon>
    </lineage>
</organism>
<feature type="compositionally biased region" description="Basic and acidic residues" evidence="1">
    <location>
        <begin position="12"/>
        <end position="23"/>
    </location>
</feature>
<keyword evidence="2" id="KW-0812">Transmembrane</keyword>
<keyword evidence="4" id="KW-1185">Reference proteome</keyword>
<evidence type="ECO:0000313" key="4">
    <source>
        <dbReference type="Proteomes" id="UP000054007"/>
    </source>
</evidence>
<evidence type="ECO:0000256" key="2">
    <source>
        <dbReference type="SAM" id="Phobius"/>
    </source>
</evidence>
<dbReference type="EMBL" id="KN880678">
    <property type="protein sequence ID" value="KIY63707.1"/>
    <property type="molecule type" value="Genomic_DNA"/>
</dbReference>
<name>A0A0D7AZS6_9AGAR</name>
<gene>
    <name evidence="3" type="ORF">CYLTODRAFT_425862</name>
</gene>
<feature type="region of interest" description="Disordered" evidence="1">
    <location>
        <begin position="43"/>
        <end position="70"/>
    </location>
</feature>
<reference evidence="3 4" key="1">
    <citation type="journal article" date="2015" name="Fungal Genet. Biol.">
        <title>Evolution of novel wood decay mechanisms in Agaricales revealed by the genome sequences of Fistulina hepatica and Cylindrobasidium torrendii.</title>
        <authorList>
            <person name="Floudas D."/>
            <person name="Held B.W."/>
            <person name="Riley R."/>
            <person name="Nagy L.G."/>
            <person name="Koehler G."/>
            <person name="Ransdell A.S."/>
            <person name="Younus H."/>
            <person name="Chow J."/>
            <person name="Chiniquy J."/>
            <person name="Lipzen A."/>
            <person name="Tritt A."/>
            <person name="Sun H."/>
            <person name="Haridas S."/>
            <person name="LaButti K."/>
            <person name="Ohm R.A."/>
            <person name="Kues U."/>
            <person name="Blanchette R.A."/>
            <person name="Grigoriev I.V."/>
            <person name="Minto R.E."/>
            <person name="Hibbett D.S."/>
        </authorList>
    </citation>
    <scope>NUCLEOTIDE SEQUENCE [LARGE SCALE GENOMIC DNA]</scope>
    <source>
        <strain evidence="3 4">FP15055 ss-10</strain>
    </source>
</reference>
<feature type="compositionally biased region" description="Low complexity" evidence="1">
    <location>
        <begin position="1"/>
        <end position="11"/>
    </location>
</feature>
<evidence type="ECO:0000256" key="1">
    <source>
        <dbReference type="SAM" id="MobiDB-lite"/>
    </source>
</evidence>
<proteinExistence type="predicted"/>
<evidence type="ECO:0000313" key="3">
    <source>
        <dbReference type="EMBL" id="KIY63707.1"/>
    </source>
</evidence>
<feature type="transmembrane region" description="Helical" evidence="2">
    <location>
        <begin position="94"/>
        <end position="121"/>
    </location>
</feature>
<sequence length="139" mass="15401">MASHSTTSTTTHDCKMEGHMPRQSLRERIVRSSGLVCIRRADVEAQRERAESSRSSRWSHTAERASSERSTTTTVLVIAPASEVITTVTGVRHVFAMLSIVVAFSLLGPVCFAYAGIHVFILKRPRRYSQSTVAPVQQE</sequence>
<protein>
    <submittedName>
        <fullName evidence="3">Uncharacterized protein</fullName>
    </submittedName>
</protein>
<dbReference type="Proteomes" id="UP000054007">
    <property type="component" value="Unassembled WGS sequence"/>
</dbReference>
<feature type="region of interest" description="Disordered" evidence="1">
    <location>
        <begin position="1"/>
        <end position="23"/>
    </location>
</feature>